<dbReference type="EMBL" id="JAEVLS010000002">
    <property type="protein sequence ID" value="MBM0104764.1"/>
    <property type="molecule type" value="Genomic_DNA"/>
</dbReference>
<feature type="signal peptide" evidence="2">
    <location>
        <begin position="1"/>
        <end position="28"/>
    </location>
</feature>
<keyword evidence="5" id="KW-1185">Reference proteome</keyword>
<accession>A0ABS1WUW3</accession>
<dbReference type="SUPFAM" id="SSF48208">
    <property type="entry name" value="Six-hairpin glycosidases"/>
    <property type="match status" value="1"/>
</dbReference>
<dbReference type="SUPFAM" id="SSF82171">
    <property type="entry name" value="DPP6 N-terminal domain-like"/>
    <property type="match status" value="1"/>
</dbReference>
<dbReference type="InterPro" id="IPR012341">
    <property type="entry name" value="6hp_glycosidase-like_sf"/>
</dbReference>
<dbReference type="Gene3D" id="1.50.10.10">
    <property type="match status" value="1"/>
</dbReference>
<dbReference type="InterPro" id="IPR011044">
    <property type="entry name" value="Quino_amine_DH_bsu"/>
</dbReference>
<evidence type="ECO:0000256" key="1">
    <source>
        <dbReference type="SAM" id="MobiDB-lite"/>
    </source>
</evidence>
<feature type="domain" description="Oligogalacturonate lyase" evidence="3">
    <location>
        <begin position="44"/>
        <end position="433"/>
    </location>
</feature>
<evidence type="ECO:0000256" key="2">
    <source>
        <dbReference type="SAM" id="SignalP"/>
    </source>
</evidence>
<dbReference type="RefSeq" id="WP_203166794.1">
    <property type="nucleotide sequence ID" value="NZ_JAEVLS010000002.1"/>
</dbReference>
<feature type="compositionally biased region" description="Low complexity" evidence="1">
    <location>
        <begin position="440"/>
        <end position="451"/>
    </location>
</feature>
<dbReference type="Pfam" id="PF14583">
    <property type="entry name" value="Pectate_lyase22"/>
    <property type="match status" value="1"/>
</dbReference>
<feature type="region of interest" description="Disordered" evidence="1">
    <location>
        <begin position="440"/>
        <end position="472"/>
    </location>
</feature>
<organism evidence="4 5">
    <name type="scientific">Steroidobacter gossypii</name>
    <dbReference type="NCBI Taxonomy" id="2805490"/>
    <lineage>
        <taxon>Bacteria</taxon>
        <taxon>Pseudomonadati</taxon>
        <taxon>Pseudomonadota</taxon>
        <taxon>Gammaproteobacteria</taxon>
        <taxon>Steroidobacterales</taxon>
        <taxon>Steroidobacteraceae</taxon>
        <taxon>Steroidobacter</taxon>
    </lineage>
</organism>
<protein>
    <recommendedName>
        <fullName evidence="3">Oligogalacturonate lyase domain-containing protein</fullName>
    </recommendedName>
</protein>
<gene>
    <name evidence="4" type="ORF">JM946_08395</name>
</gene>
<dbReference type="SUPFAM" id="SSF50969">
    <property type="entry name" value="YVTN repeat-like/Quinoprotein amine dehydrogenase"/>
    <property type="match status" value="1"/>
</dbReference>
<reference evidence="4 5" key="1">
    <citation type="journal article" date="2021" name="Int. J. Syst. Evol. Microbiol.">
        <title>Steroidobacter gossypii sp. nov., isolated from soil of cotton cropping field.</title>
        <authorList>
            <person name="Huang R."/>
            <person name="Yang S."/>
            <person name="Zhen C."/>
            <person name="Liu W."/>
        </authorList>
    </citation>
    <scope>NUCLEOTIDE SEQUENCE [LARGE SCALE GENOMIC DNA]</scope>
    <source>
        <strain evidence="4 5">S1-65</strain>
    </source>
</reference>
<dbReference type="InterPro" id="IPR015943">
    <property type="entry name" value="WD40/YVTN_repeat-like_dom_sf"/>
</dbReference>
<keyword evidence="2" id="KW-0732">Signal</keyword>
<evidence type="ECO:0000313" key="4">
    <source>
        <dbReference type="EMBL" id="MBM0104764.1"/>
    </source>
</evidence>
<feature type="chain" id="PRO_5045166314" description="Oligogalacturonate lyase domain-containing protein" evidence="2">
    <location>
        <begin position="29"/>
        <end position="1179"/>
    </location>
</feature>
<sequence>MRTSLSAKLTVLTTLLTMGVASTLPVHAAQPKQAAQAEPPTEWIDPDTGHRVVRLSKEPDTASLYFHQNSFSPDGKKLVVTTKDGIATIDLATRKTTTIAKGNVRVMVTGQKSGNVYYTRPDEKDSNARWVYATHMDTLKTRKIAKIPRGNLNKVNADETLLLGSWVNGEEIQVGPPPKEQQYGPDGKPITYHQARGLRIRQVFEQRLERTIFTVNIATGEIKNVHTARDWLNHLQFSPTDPNLIMFCHEGPWHEVDRLWTIRTDGTQLTKVHERTMHMEIAGHEFFSADGKTIWYDLQTPRSGVFWVAGYNLETKQRTWYNLTRDQWSIHFNVSADGSMFAGDGGDEVQVAEAKDGKWIYLFRPVLAKNLATGPVSKQNLIHAGHFEAEKLVNMKNHHYRLEPNVMFTPDQKWVVFRSNMHGPTHTYAVEVAKADAAPAAQTSSTAAPKQPIDRQALTKRHNPELTSVDPSAPLMVGNGDIAFTADITGLQTFQEQYSPLVPLMTQAQWAWHSFPNPQGFTEQDGETMVDVRGKKYPYAYYSDWKDSSKPAIAWLRENPHRFSLGRLGLHLKSRDGKTAQFADLTDTRQTLDLWSGSLQSRFNFDGSEVQVRTRVHPTLDMIMVELTSPLLARGQLGVDLKFPGVSTKINPDPADWEHPDKHRTIERRRDARQLSLDRILDDTRYYAVARTDSDVTFAPAGPHSYRILPAGKPNSLTLMVAFSPEPIAQPLPDAAAAHRDVETHWRDYWTKGAAVDFTGSTDPRAAELERRVVLSQYLMALNGAGTLPPQEEGLFSNSWNGKFHLEMHLWHSAHFALWGRPELLERSMNWYLGHLPEAKKRAAKHDVRGAWWPKMVGPEGRNSPSKVSPFIMWQQPHPIYMAELLYRANPSRETLTRYRELVSETANLLASFPHFDKKRGQYVLGPPIIPAQEVFPPLTTFNPTFELEYFRFGLATAQKWRERLGEARNPEWDRVLEKLSPLPQKDGLYLATESFPTLWDQARSPECSNGRTKPECFNRDHPSFLGALGLLPGVSADKATMKRTLTAVEEHWDLRQTWGWDYPLIAMTAARVGQPETAVKFLMFDAKNNQFGSSGMTPRVHLDEHADSFVPTAEGAAKPVGPDGPGYTRAAETYFPSNGGLLLAVGMMAGGWDGASGPAPGFPKEGWKVRAEGFRPLP</sequence>
<dbReference type="Gene3D" id="2.130.10.10">
    <property type="entry name" value="YVTN repeat-like/Quinoprotein amine dehydrogenase"/>
    <property type="match status" value="1"/>
</dbReference>
<dbReference type="InterPro" id="IPR027946">
    <property type="entry name" value="Ogl_dom"/>
</dbReference>
<dbReference type="Proteomes" id="UP000661077">
    <property type="component" value="Unassembled WGS sequence"/>
</dbReference>
<comment type="caution">
    <text evidence="4">The sequence shown here is derived from an EMBL/GenBank/DDBJ whole genome shotgun (WGS) entry which is preliminary data.</text>
</comment>
<proteinExistence type="predicted"/>
<dbReference type="InterPro" id="IPR008928">
    <property type="entry name" value="6-hairpin_glycosidase_sf"/>
</dbReference>
<evidence type="ECO:0000259" key="3">
    <source>
        <dbReference type="Pfam" id="PF14583"/>
    </source>
</evidence>
<evidence type="ECO:0000313" key="5">
    <source>
        <dbReference type="Proteomes" id="UP000661077"/>
    </source>
</evidence>
<name>A0ABS1WUW3_9GAMM</name>